<proteinExistence type="predicted"/>
<dbReference type="PANTHER" id="PTHR33127">
    <property type="entry name" value="TRANSMEMBRANE PROTEIN"/>
    <property type="match status" value="1"/>
</dbReference>
<dbReference type="EMBL" id="CM027681">
    <property type="protein sequence ID" value="KAG0545780.1"/>
    <property type="molecule type" value="Genomic_DNA"/>
</dbReference>
<dbReference type="Pfam" id="PF03478">
    <property type="entry name" value="Beta-prop_KIB1-4"/>
    <property type="match status" value="1"/>
</dbReference>
<comment type="caution">
    <text evidence="3">The sequence shown here is derived from an EMBL/GenBank/DDBJ whole genome shotgun (WGS) entry which is preliminary data.</text>
</comment>
<evidence type="ECO:0000256" key="1">
    <source>
        <dbReference type="SAM" id="MobiDB-lite"/>
    </source>
</evidence>
<dbReference type="InterPro" id="IPR005174">
    <property type="entry name" value="KIB1-4_b-propeller"/>
</dbReference>
<protein>
    <recommendedName>
        <fullName evidence="2">KIB1-4 beta-propeller domain-containing protein</fullName>
    </recommendedName>
</protein>
<feature type="domain" description="KIB1-4 beta-propeller" evidence="2">
    <location>
        <begin position="61"/>
        <end position="316"/>
    </location>
</feature>
<feature type="compositionally biased region" description="Pro residues" evidence="1">
    <location>
        <begin position="1"/>
        <end position="10"/>
    </location>
</feature>
<accession>A0A921RTT7</accession>
<evidence type="ECO:0000313" key="4">
    <source>
        <dbReference type="Proteomes" id="UP000807115"/>
    </source>
</evidence>
<sequence>METTAMPPPAGGEEADASSSSPLDLRHAPLLLFDDHGEGKATDGDGMFQLYSIPTSWITPQGWVLMATPGGAVTFLWDPFTGARISLPPDREGFLGGDDGLKSKRCLLSCKAPVVHHDPSRCLVLVVDLADTVLWYCRIGVGDGEDADRRWLKHEYGTVGGGVRRLDWSLTSVGDKFLMDVVRTDDKVVVTLEFSPEPQFTVIPVEAVNRDSKPWPPHNGHSKYAWVESQGCLFHVRFRYSDYSLGNRSIVGVEVSKLDLSARAWAKVGTLDGRAFLLVHPQFGASLDPREAGSGLKGDCIYYCMPDNDDALHVYDMGRGTTSLRNPGRPYIGDHCSTKVLMPTTSIN</sequence>
<reference evidence="3" key="1">
    <citation type="journal article" date="2019" name="BMC Genomics">
        <title>A new reference genome for Sorghum bicolor reveals high levels of sequence similarity between sweet and grain genotypes: implications for the genetics of sugar metabolism.</title>
        <authorList>
            <person name="Cooper E.A."/>
            <person name="Brenton Z.W."/>
            <person name="Flinn B.S."/>
            <person name="Jenkins J."/>
            <person name="Shu S."/>
            <person name="Flowers D."/>
            <person name="Luo F."/>
            <person name="Wang Y."/>
            <person name="Xia P."/>
            <person name="Barry K."/>
            <person name="Daum C."/>
            <person name="Lipzen A."/>
            <person name="Yoshinaga Y."/>
            <person name="Schmutz J."/>
            <person name="Saski C."/>
            <person name="Vermerris W."/>
            <person name="Kresovich S."/>
        </authorList>
    </citation>
    <scope>NUCLEOTIDE SEQUENCE</scope>
</reference>
<evidence type="ECO:0000313" key="3">
    <source>
        <dbReference type="EMBL" id="KAG0545780.1"/>
    </source>
</evidence>
<dbReference type="Proteomes" id="UP000807115">
    <property type="component" value="Chromosome 2"/>
</dbReference>
<name>A0A921RTT7_SORBI</name>
<dbReference type="OMA" id="KYAWVES"/>
<organism evidence="3 4">
    <name type="scientific">Sorghum bicolor</name>
    <name type="common">Sorghum</name>
    <name type="synonym">Sorghum vulgare</name>
    <dbReference type="NCBI Taxonomy" id="4558"/>
    <lineage>
        <taxon>Eukaryota</taxon>
        <taxon>Viridiplantae</taxon>
        <taxon>Streptophyta</taxon>
        <taxon>Embryophyta</taxon>
        <taxon>Tracheophyta</taxon>
        <taxon>Spermatophyta</taxon>
        <taxon>Magnoliopsida</taxon>
        <taxon>Liliopsida</taxon>
        <taxon>Poales</taxon>
        <taxon>Poaceae</taxon>
        <taxon>PACMAD clade</taxon>
        <taxon>Panicoideae</taxon>
        <taxon>Andropogonodae</taxon>
        <taxon>Andropogoneae</taxon>
        <taxon>Sorghinae</taxon>
        <taxon>Sorghum</taxon>
    </lineage>
</organism>
<reference evidence="3" key="2">
    <citation type="submission" date="2020-10" db="EMBL/GenBank/DDBJ databases">
        <authorList>
            <person name="Cooper E.A."/>
            <person name="Brenton Z.W."/>
            <person name="Flinn B.S."/>
            <person name="Jenkins J."/>
            <person name="Shu S."/>
            <person name="Flowers D."/>
            <person name="Luo F."/>
            <person name="Wang Y."/>
            <person name="Xia P."/>
            <person name="Barry K."/>
            <person name="Daum C."/>
            <person name="Lipzen A."/>
            <person name="Yoshinaga Y."/>
            <person name="Schmutz J."/>
            <person name="Saski C."/>
            <person name="Vermerris W."/>
            <person name="Kresovich S."/>
        </authorList>
    </citation>
    <scope>NUCLEOTIDE SEQUENCE</scope>
</reference>
<dbReference type="AlphaFoldDB" id="A0A921RTT7"/>
<gene>
    <name evidence="3" type="ORF">BDA96_02G391400</name>
</gene>
<evidence type="ECO:0000259" key="2">
    <source>
        <dbReference type="Pfam" id="PF03478"/>
    </source>
</evidence>
<dbReference type="Gramene" id="EER99698">
    <property type="protein sequence ID" value="EER99698"/>
    <property type="gene ID" value="SORBI_3002G373400"/>
</dbReference>
<feature type="region of interest" description="Disordered" evidence="1">
    <location>
        <begin position="1"/>
        <end position="21"/>
    </location>
</feature>
<dbReference type="PANTHER" id="PTHR33127:SF5">
    <property type="entry name" value="TRANSMEMBRANE PROTEIN"/>
    <property type="match status" value="1"/>
</dbReference>